<keyword evidence="5 9" id="KW-1133">Transmembrane helix</keyword>
<reference evidence="11 14" key="5">
    <citation type="submission" date="2020-02" db="EMBL/GenBank/DDBJ databases">
        <title>Newly sequenced genome of strain CSTR1 showed variability in Candidatus Kuenenia stuttgartiensis genomes.</title>
        <authorList>
            <person name="Ding C."/>
            <person name="Adrian L."/>
        </authorList>
    </citation>
    <scope>NUCLEOTIDE SEQUENCE [LARGE SCALE GENOMIC DNA]</scope>
    <source>
        <strain evidence="11 14">CSTR1</strain>
    </source>
</reference>
<gene>
    <name evidence="11" type="ORF">KsCSTR_23630</name>
    <name evidence="12" type="ORF">KSMBR1_3510</name>
    <name evidence="10" type="ORF">kuste3870</name>
</gene>
<dbReference type="GO" id="GO:0051117">
    <property type="term" value="F:ATPase binding"/>
    <property type="evidence" value="ECO:0007669"/>
    <property type="project" value="TreeGrafter"/>
</dbReference>
<evidence type="ECO:0000256" key="8">
    <source>
        <dbReference type="SAM" id="Coils"/>
    </source>
</evidence>
<evidence type="ECO:0000313" key="11">
    <source>
        <dbReference type="EMBL" id="QII11742.1"/>
    </source>
</evidence>
<keyword evidence="8" id="KW-0175">Coiled coil</keyword>
<evidence type="ECO:0000256" key="3">
    <source>
        <dbReference type="ARBA" id="ARBA00022448"/>
    </source>
</evidence>
<dbReference type="EMBL" id="CP049055">
    <property type="protein sequence ID" value="QII11742.1"/>
    <property type="molecule type" value="Genomic_DNA"/>
</dbReference>
<evidence type="ECO:0000256" key="2">
    <source>
        <dbReference type="ARBA" id="ARBA00009904"/>
    </source>
</evidence>
<dbReference type="InterPro" id="IPR002490">
    <property type="entry name" value="V-ATPase_116kDa_su"/>
</dbReference>
<dbReference type="EMBL" id="CT573071">
    <property type="protein sequence ID" value="CAJ74633.1"/>
    <property type="molecule type" value="Genomic_DNA"/>
</dbReference>
<dbReference type="PANTHER" id="PTHR11629">
    <property type="entry name" value="VACUOLAR PROTON ATPASES"/>
    <property type="match status" value="1"/>
</dbReference>
<evidence type="ECO:0000256" key="1">
    <source>
        <dbReference type="ARBA" id="ARBA00004141"/>
    </source>
</evidence>
<reference evidence="12" key="4">
    <citation type="submission" date="2017-10" db="EMBL/GenBank/DDBJ databases">
        <authorList>
            <person name="Banno H."/>
            <person name="Chua N.-H."/>
        </authorList>
    </citation>
    <scope>NUCLEOTIDE SEQUENCE [LARGE SCALE GENOMIC DNA]</scope>
    <source>
        <strain evidence="12">Kuenenia_mbr1_ru-nijmegen</strain>
    </source>
</reference>
<protein>
    <submittedName>
        <fullName evidence="11">V-type ATP synthase subunit I</fullName>
    </submittedName>
</protein>
<accession>Q1Q3P1</accession>
<keyword evidence="6" id="KW-0406">Ion transport</keyword>
<evidence type="ECO:0000256" key="9">
    <source>
        <dbReference type="SAM" id="Phobius"/>
    </source>
</evidence>
<dbReference type="AlphaFoldDB" id="Q1Q3P1"/>
<dbReference type="GO" id="GO:0007035">
    <property type="term" value="P:vacuolar acidification"/>
    <property type="evidence" value="ECO:0007669"/>
    <property type="project" value="TreeGrafter"/>
</dbReference>
<dbReference type="EMBL" id="LT934425">
    <property type="protein sequence ID" value="SOH05984.1"/>
    <property type="molecule type" value="Genomic_DNA"/>
</dbReference>
<comment type="similarity">
    <text evidence="2">Belongs to the V-ATPase 116 kDa subunit family.</text>
</comment>
<keyword evidence="4 9" id="KW-0812">Transmembrane</keyword>
<evidence type="ECO:0000256" key="6">
    <source>
        <dbReference type="ARBA" id="ARBA00023065"/>
    </source>
</evidence>
<feature type="coiled-coil region" evidence="8">
    <location>
        <begin position="178"/>
        <end position="205"/>
    </location>
</feature>
<dbReference type="Proteomes" id="UP000221734">
    <property type="component" value="Chromosome Kuenenia_stuttgartiensis_MBR1"/>
</dbReference>
<keyword evidence="3" id="KW-0813">Transport</keyword>
<feature type="transmembrane region" description="Helical" evidence="9">
    <location>
        <begin position="449"/>
        <end position="468"/>
    </location>
</feature>
<dbReference type="KEGG" id="kst:KSMBR1_3510"/>
<evidence type="ECO:0000256" key="7">
    <source>
        <dbReference type="ARBA" id="ARBA00023136"/>
    </source>
</evidence>
<organism evidence="10">
    <name type="scientific">Kuenenia stuttgartiensis</name>
    <dbReference type="NCBI Taxonomy" id="174633"/>
    <lineage>
        <taxon>Bacteria</taxon>
        <taxon>Pseudomonadati</taxon>
        <taxon>Planctomycetota</taxon>
        <taxon>Candidatus Brocadiia</taxon>
        <taxon>Candidatus Brocadiales</taxon>
        <taxon>Candidatus Brocadiaceae</taxon>
        <taxon>Candidatus Kuenenia</taxon>
    </lineage>
</organism>
<reference evidence="10" key="1">
    <citation type="journal article" date="2006" name="Nature">
        <title>Deciphering the evolution and metabolism of an anammox bacterium from a community genome.</title>
        <authorList>
            <person name="Strous M."/>
            <person name="Pelletier E."/>
            <person name="Mangenot S."/>
            <person name="Rattei T."/>
            <person name="Lehner A."/>
            <person name="Taylor M.W."/>
            <person name="Horn M."/>
            <person name="Daims H."/>
            <person name="Bartol-Mavel D."/>
            <person name="Wincker P."/>
            <person name="Barbe V."/>
            <person name="Fonknechten N."/>
            <person name="Vallenet D."/>
            <person name="Segurens B."/>
            <person name="Schenowitz-Truong C."/>
            <person name="Medigue C."/>
            <person name="Collingro A."/>
            <person name="Snel B."/>
            <person name="Dutilh B.E."/>
            <person name="OpDenCamp H.J.M."/>
            <person name="vanDerDrift C."/>
            <person name="Cirpus I."/>
            <person name="vanDePas-Schoonen K.T."/>
            <person name="Harhangi H.R."/>
            <person name="vanNiftrik L."/>
            <person name="Schmid M."/>
            <person name="Keltjens J."/>
            <person name="vanDeVossenberg J."/>
            <person name="Kartal B."/>
            <person name="Meier H."/>
            <person name="Frishman D."/>
            <person name="Huynen M.A."/>
            <person name="Mewes H."/>
            <person name="Weissenbach J."/>
            <person name="Jetten M.S.M."/>
            <person name="Wagner M."/>
            <person name="LePaslier D."/>
        </authorList>
    </citation>
    <scope>NUCLEOTIDE SEQUENCE</scope>
</reference>
<evidence type="ECO:0000313" key="12">
    <source>
        <dbReference type="EMBL" id="SOH05984.1"/>
    </source>
</evidence>
<evidence type="ECO:0000313" key="14">
    <source>
        <dbReference type="Proteomes" id="UP000501926"/>
    </source>
</evidence>
<reference evidence="10" key="2">
    <citation type="submission" date="2006-01" db="EMBL/GenBank/DDBJ databases">
        <authorList>
            <person name="Genoscope"/>
        </authorList>
    </citation>
    <scope>NUCLEOTIDE SEQUENCE</scope>
</reference>
<dbReference type="RefSeq" id="WP_099326505.1">
    <property type="nucleotide sequence ID" value="NZ_CP049055.1"/>
</dbReference>
<evidence type="ECO:0000313" key="10">
    <source>
        <dbReference type="EMBL" id="CAJ74633.1"/>
    </source>
</evidence>
<proteinExistence type="inferred from homology"/>
<evidence type="ECO:0000256" key="4">
    <source>
        <dbReference type="ARBA" id="ARBA00022692"/>
    </source>
</evidence>
<sequence length="583" mass="65234">MITPMKKITLLCLKDDQEMVLNALYELGVLHVTHMKQPVCRELKKEKEYYGRLQRAIGMIPLNTEDRPSGDAAQSTLEKVEKLVQRRKEQEEVCEKLNYEKQRVQPYGNFDPALVASLTKEGINIRLFRSPSHQPVIAPEDTFLFIVNKDKNFVYFVIAGDGDFRCDYEEFHVTGKSLAEVEAALINAEEELKSITREFERLGGEWHVMNEALLMTKEKIHLLEVKAGMGSAEDIVYLQGFCPADKVAEILKAPALQGCGSVIADPSAEDDVPTLIRNPKWVEPVRTIFDMINILPGYREKDISGVFLIFISVFSALLIGDAGYGALFLVITIVARRIFSKAPPAPFFLLGILSVCTIVWGILTGNYFGASNIPASLKMLHIEWLNNEKNIMHLCFMIGAIHLTVAHAWNAMRIMNSPRAIAQIGWIGMTWLMYITARTMILDTAFPAWGYYLLFASLGCVVLFTTSPKKIKKDWPDLMMFPLNVISNFVDVISYIRLFAVGSASLAVAMSFNEMALGKGISSVFAGFIAALILFLGHGLNVALMALGILVHGVRLNTLEFSGHVGVQWKGIPYTPFSRKQRR</sequence>
<keyword evidence="13" id="KW-1185">Reference proteome</keyword>
<evidence type="ECO:0000256" key="5">
    <source>
        <dbReference type="ARBA" id="ARBA00022989"/>
    </source>
</evidence>
<keyword evidence="7 9" id="KW-0472">Membrane</keyword>
<dbReference type="Proteomes" id="UP000501926">
    <property type="component" value="Chromosome"/>
</dbReference>
<evidence type="ECO:0000313" key="13">
    <source>
        <dbReference type="Proteomes" id="UP000221734"/>
    </source>
</evidence>
<feature type="transmembrane region" description="Helical" evidence="9">
    <location>
        <begin position="347"/>
        <end position="370"/>
    </location>
</feature>
<dbReference type="GO" id="GO:0033179">
    <property type="term" value="C:proton-transporting V-type ATPase, V0 domain"/>
    <property type="evidence" value="ECO:0007669"/>
    <property type="project" value="InterPro"/>
</dbReference>
<feature type="transmembrane region" description="Helical" evidence="9">
    <location>
        <begin position="524"/>
        <end position="551"/>
    </location>
</feature>
<reference evidence="13" key="3">
    <citation type="submission" date="2017-10" db="EMBL/GenBank/DDBJ databases">
        <authorList>
            <person name="Frank J."/>
        </authorList>
    </citation>
    <scope>NUCLEOTIDE SEQUENCE [LARGE SCALE GENOMIC DNA]</scope>
</reference>
<feature type="transmembrane region" description="Helical" evidence="9">
    <location>
        <begin position="306"/>
        <end position="335"/>
    </location>
</feature>
<feature type="transmembrane region" description="Helical" evidence="9">
    <location>
        <begin position="420"/>
        <end position="437"/>
    </location>
</feature>
<dbReference type="GO" id="GO:0046961">
    <property type="term" value="F:proton-transporting ATPase activity, rotational mechanism"/>
    <property type="evidence" value="ECO:0007669"/>
    <property type="project" value="InterPro"/>
</dbReference>
<name>Q1Q3P1_KUEST</name>
<feature type="transmembrane region" description="Helical" evidence="9">
    <location>
        <begin position="489"/>
        <end position="512"/>
    </location>
</feature>
<comment type="subcellular location">
    <subcellularLocation>
        <location evidence="1">Membrane</location>
        <topology evidence="1">Multi-pass membrane protein</topology>
    </subcellularLocation>
</comment>
<feature type="coiled-coil region" evidence="8">
    <location>
        <begin position="73"/>
        <end position="100"/>
    </location>
</feature>
<dbReference type="GO" id="GO:0016471">
    <property type="term" value="C:vacuolar proton-transporting V-type ATPase complex"/>
    <property type="evidence" value="ECO:0007669"/>
    <property type="project" value="TreeGrafter"/>
</dbReference>
<feature type="transmembrane region" description="Helical" evidence="9">
    <location>
        <begin position="390"/>
        <end position="408"/>
    </location>
</feature>
<dbReference type="PANTHER" id="PTHR11629:SF63">
    <property type="entry name" value="V-TYPE PROTON ATPASE SUBUNIT A"/>
    <property type="match status" value="1"/>
</dbReference>